<accession>A0A6I4IJI5</accession>
<dbReference type="InterPro" id="IPR000326">
    <property type="entry name" value="PAP2/HPO"/>
</dbReference>
<dbReference type="CDD" id="cd03394">
    <property type="entry name" value="PAP2_like_5"/>
    <property type="match status" value="1"/>
</dbReference>
<dbReference type="OrthoDB" id="9773582at2"/>
<proteinExistence type="predicted"/>
<dbReference type="RefSeq" id="WP_140998259.1">
    <property type="nucleotide sequence ID" value="NZ_VDCZ01000009.1"/>
</dbReference>
<protein>
    <submittedName>
        <fullName evidence="2">Phosphatase PAP2 family protein</fullName>
    </submittedName>
</protein>
<evidence type="ECO:0000313" key="2">
    <source>
        <dbReference type="EMBL" id="MVO09885.1"/>
    </source>
</evidence>
<dbReference type="EMBL" id="WQLW01000009">
    <property type="protein sequence ID" value="MVO09885.1"/>
    <property type="molecule type" value="Genomic_DNA"/>
</dbReference>
<evidence type="ECO:0000259" key="1">
    <source>
        <dbReference type="SMART" id="SM00014"/>
    </source>
</evidence>
<dbReference type="Proteomes" id="UP000431264">
    <property type="component" value="Unassembled WGS sequence"/>
</dbReference>
<reference evidence="3" key="1">
    <citation type="submission" date="2019-05" db="EMBL/GenBank/DDBJ databases">
        <title>Flavobacterium profundi sp. nov., isolated from a deep-sea seamount.</title>
        <authorList>
            <person name="Zhang D.-C."/>
        </authorList>
    </citation>
    <scope>NUCLEOTIDE SEQUENCE [LARGE SCALE GENOMIC DNA]</scope>
    <source>
        <strain evidence="3">TP390</strain>
    </source>
</reference>
<organism evidence="2 3">
    <name type="scientific">Flavobacterium profundi</name>
    <dbReference type="NCBI Taxonomy" id="1774945"/>
    <lineage>
        <taxon>Bacteria</taxon>
        <taxon>Pseudomonadati</taxon>
        <taxon>Bacteroidota</taxon>
        <taxon>Flavobacteriia</taxon>
        <taxon>Flavobacteriales</taxon>
        <taxon>Flavobacteriaceae</taxon>
        <taxon>Flavobacterium</taxon>
    </lineage>
</organism>
<dbReference type="PANTHER" id="PTHR14969">
    <property type="entry name" value="SPHINGOSINE-1-PHOSPHATE PHOSPHOHYDROLASE"/>
    <property type="match status" value="1"/>
</dbReference>
<dbReference type="Gene3D" id="1.20.144.10">
    <property type="entry name" value="Phosphatidic acid phosphatase type 2/haloperoxidase"/>
    <property type="match status" value="1"/>
</dbReference>
<name>A0A6I4IJI5_9FLAO</name>
<gene>
    <name evidence="2" type="ORF">GOQ30_12005</name>
</gene>
<dbReference type="SMART" id="SM00014">
    <property type="entry name" value="acidPPc"/>
    <property type="match status" value="1"/>
</dbReference>
<sequence>MRKILLIVVFLCSQWGNTQVQSTFAESTGDALLYALPISTIATTIFIKDYKGLKQFSKGFLVNAVTTEALKLIIKKERPNHANFKSFPSGHTSITFQSAAFIQKRYGWEYGIPVYALAAFTGYSRIESKNHYFIDVLAGAAIGISSSYLFTTKYERNIDVSLAIDSYGSSIIFVYQF</sequence>
<dbReference type="PANTHER" id="PTHR14969:SF13">
    <property type="entry name" value="AT30094P"/>
    <property type="match status" value="1"/>
</dbReference>
<dbReference type="InterPro" id="IPR036938">
    <property type="entry name" value="PAP2/HPO_sf"/>
</dbReference>
<feature type="domain" description="Phosphatidic acid phosphatase type 2/haloperoxidase" evidence="1">
    <location>
        <begin position="51"/>
        <end position="151"/>
    </location>
</feature>
<dbReference type="AlphaFoldDB" id="A0A6I4IJI5"/>
<keyword evidence="3" id="KW-1185">Reference proteome</keyword>
<dbReference type="Pfam" id="PF01569">
    <property type="entry name" value="PAP2"/>
    <property type="match status" value="1"/>
</dbReference>
<dbReference type="SUPFAM" id="SSF48317">
    <property type="entry name" value="Acid phosphatase/Vanadium-dependent haloperoxidase"/>
    <property type="match status" value="1"/>
</dbReference>
<comment type="caution">
    <text evidence="2">The sequence shown here is derived from an EMBL/GenBank/DDBJ whole genome shotgun (WGS) entry which is preliminary data.</text>
</comment>
<evidence type="ECO:0000313" key="3">
    <source>
        <dbReference type="Proteomes" id="UP000431264"/>
    </source>
</evidence>